<dbReference type="OrthoDB" id="6500128at2759"/>
<feature type="region of interest" description="Disordered" evidence="10">
    <location>
        <begin position="474"/>
        <end position="496"/>
    </location>
</feature>
<dbReference type="GO" id="GO:0016887">
    <property type="term" value="F:ATP hydrolysis activity"/>
    <property type="evidence" value="ECO:0007669"/>
    <property type="project" value="InterPro"/>
</dbReference>
<feature type="transmembrane region" description="Helical" evidence="11">
    <location>
        <begin position="150"/>
        <end position="169"/>
    </location>
</feature>
<feature type="region of interest" description="Disordered" evidence="10">
    <location>
        <begin position="447"/>
        <end position="466"/>
    </location>
</feature>
<dbReference type="PANTHER" id="PTHR24223:SF456">
    <property type="entry name" value="MULTIDRUG RESISTANCE-ASSOCIATED PROTEIN LETHAL(2)03659"/>
    <property type="match status" value="1"/>
</dbReference>
<keyword evidence="9 11" id="KW-0472">Membrane</keyword>
<dbReference type="InterPro" id="IPR050173">
    <property type="entry name" value="ABC_transporter_C-like"/>
</dbReference>
<dbReference type="FunFam" id="1.20.1560.10:FF:000013">
    <property type="entry name" value="ABC transporter C family member 2"/>
    <property type="match status" value="1"/>
</dbReference>
<gene>
    <name evidence="14" type="ORF">DFQ27_009731</name>
</gene>
<dbReference type="Pfam" id="PF00005">
    <property type="entry name" value="ABC_tran"/>
    <property type="match status" value="2"/>
</dbReference>
<evidence type="ECO:0000256" key="3">
    <source>
        <dbReference type="ARBA" id="ARBA00022448"/>
    </source>
</evidence>
<feature type="domain" description="ABC transporter" evidence="12">
    <location>
        <begin position="510"/>
        <end position="741"/>
    </location>
</feature>
<dbReference type="SUPFAM" id="SSF52540">
    <property type="entry name" value="P-loop containing nucleoside triphosphate hydrolases"/>
    <property type="match status" value="2"/>
</dbReference>
<evidence type="ECO:0008006" key="16">
    <source>
        <dbReference type="Google" id="ProtNLM"/>
    </source>
</evidence>
<evidence type="ECO:0000256" key="11">
    <source>
        <dbReference type="SAM" id="Phobius"/>
    </source>
</evidence>
<dbReference type="SMART" id="SM00382">
    <property type="entry name" value="AAA"/>
    <property type="match status" value="1"/>
</dbReference>
<name>A0A9P6PQB6_9FUNG</name>
<feature type="transmembrane region" description="Helical" evidence="11">
    <location>
        <begin position="985"/>
        <end position="1018"/>
    </location>
</feature>
<dbReference type="InterPro" id="IPR011527">
    <property type="entry name" value="ABC1_TM_dom"/>
</dbReference>
<dbReference type="Gene3D" id="3.40.50.300">
    <property type="entry name" value="P-loop containing nucleotide triphosphate hydrolases"/>
    <property type="match status" value="2"/>
</dbReference>
<dbReference type="InterPro" id="IPR027417">
    <property type="entry name" value="P-loop_NTPase"/>
</dbReference>
<feature type="non-terminal residue" evidence="14">
    <location>
        <position position="1284"/>
    </location>
</feature>
<feature type="transmembrane region" description="Helical" evidence="11">
    <location>
        <begin position="230"/>
        <end position="252"/>
    </location>
</feature>
<evidence type="ECO:0000313" key="15">
    <source>
        <dbReference type="Proteomes" id="UP000807716"/>
    </source>
</evidence>
<evidence type="ECO:0000313" key="14">
    <source>
        <dbReference type="EMBL" id="KAG0249859.1"/>
    </source>
</evidence>
<dbReference type="Pfam" id="PF00664">
    <property type="entry name" value="ABC_membrane"/>
    <property type="match status" value="2"/>
</dbReference>
<feature type="compositionally biased region" description="Polar residues" evidence="10">
    <location>
        <begin position="811"/>
        <end position="821"/>
    </location>
</feature>
<feature type="region of interest" description="Disordered" evidence="10">
    <location>
        <begin position="1263"/>
        <end position="1284"/>
    </location>
</feature>
<feature type="domain" description="ABC transmembrane type-1" evidence="13">
    <location>
        <begin position="870"/>
        <end position="1146"/>
    </location>
</feature>
<keyword evidence="4 11" id="KW-0812">Transmembrane</keyword>
<evidence type="ECO:0000256" key="10">
    <source>
        <dbReference type="SAM" id="MobiDB-lite"/>
    </source>
</evidence>
<dbReference type="InterPro" id="IPR003593">
    <property type="entry name" value="AAA+_ATPase"/>
</dbReference>
<keyword evidence="7" id="KW-0067">ATP-binding</keyword>
<feature type="region of interest" description="Disordered" evidence="10">
    <location>
        <begin position="751"/>
        <end position="771"/>
    </location>
</feature>
<dbReference type="GO" id="GO:0016020">
    <property type="term" value="C:membrane"/>
    <property type="evidence" value="ECO:0007669"/>
    <property type="project" value="UniProtKB-SubCell"/>
</dbReference>
<evidence type="ECO:0000256" key="9">
    <source>
        <dbReference type="ARBA" id="ARBA00023136"/>
    </source>
</evidence>
<sequence>MIPSTTDTPPQDGAQRRGSRSPEEDASFISRLTFWWIRPLFKIGYRRQLQEQDVFDVLDRYRAEAVSKELADAWQAEVQHAEGPQPRPRPRLLVVLARLLWTRYLKSGAFVELQDTCAILTPILIQKILQFIQQSQIAAKDGLGPPRPSWYGYVLVLLMLVLTMLQAMAAQGWVNHALKVSIPARTALIDLMFQKATRLSPKARQQNRFTDGKVVNLLTNDTFRLELVPFYLWLMVSIPIFLTVIMGFLIHMMGPGPALLGGVVLFVATPAQGWATARLAPWRKRLSAIADRRVEWTSQILRAIQVIKLFAWEPSFLRRVTELRGQEVVIVRRLLLARGMIGTTSSMVPVLASAASFVLYAAMGHKLDATIIFPALAFYNSMRSQMVIWPVGFSIITDARVSAKRIEEFLMAEEIQPLPEPDPTCSWAIEIRNGFFYWDRLEDNEAIGGGEEDKNTTRSEKPHAKDKISGQLMENQHGQATPQEADPPTSEANPADSEGIVQLDESLATTTATDVAADPTRNIFLRDIQLQVPRGALVAVIGAVGHGKSSLLQAMVGNMPMQSGRLVRGAATTFAAQQPWIQNATIRDNIMFGLPYDAVRYNRIIRACQLERDLANLPRGDLTELGERGINLSGGQKARVSLARAVYFQVENADTTSTVVATTVIMDDPLAAVDAHVGRRLWHDCILTELQGRTRIVATHQLHVLPDVDLIVCMKDGRIDQIGSYQELMEDPDHDGFRTLIDEFGGVTAGATADAASSRDTPDLKGGQHGDKDIRVHEDIASFEDSSGSKEVPIEESEKEVDCDQIHSTKNDGNNASSTARSAVVNGDDSKRDLATAGKQIVKEERKYGAITLQSYLQFFHAVGWTFWCGVFGAYLFQQAVAVMMNLWLSYWTSDKFKLTHWQYIGIYIGLVLGQLVFVYLASAMLAFAVAKTGEVLHRDALVSVLRARMAFFETTPLGRILTRYSKDVDSLDNTLHASMNDYFIALYGLLGILVLLVIVIPWMALALLPLGGLYYFVSVYSRATTRELKRLDSVKRADTVSFLSASLAGIETMRSFEGSMARCIAQSRVKQDASNSPNFAMQYSTRWGALNGILIGVSTTFIANLIIMISRYSMDASQAGLILSYLVQLGTLLNWVLQRYANMEMAMNSAERLDDYIYTLDHEEKEEKEDSLAQSHLAAADSSVALVKESHRVHPEWPQHGHIQFTNVWMRYRSELPWSLENVTFDIKAGEKVGVVGRTGAGKSSLIQVLFRLVEIESSPEAVEVRDKDGDERDGEKAATRAS</sequence>
<feature type="transmembrane region" description="Helical" evidence="11">
    <location>
        <begin position="340"/>
        <end position="363"/>
    </location>
</feature>
<dbReference type="InterPro" id="IPR036640">
    <property type="entry name" value="ABC1_TM_sf"/>
</dbReference>
<comment type="caution">
    <text evidence="14">The sequence shown here is derived from an EMBL/GenBank/DDBJ whole genome shotgun (WGS) entry which is preliminary data.</text>
</comment>
<dbReference type="PROSITE" id="PS00211">
    <property type="entry name" value="ABC_TRANSPORTER_1"/>
    <property type="match status" value="1"/>
</dbReference>
<evidence type="ECO:0000259" key="12">
    <source>
        <dbReference type="PROSITE" id="PS50893"/>
    </source>
</evidence>
<feature type="transmembrane region" description="Helical" evidence="11">
    <location>
        <begin position="904"/>
        <end position="930"/>
    </location>
</feature>
<feature type="transmembrane region" description="Helical" evidence="11">
    <location>
        <begin position="865"/>
        <end position="892"/>
    </location>
</feature>
<dbReference type="InterPro" id="IPR003439">
    <property type="entry name" value="ABC_transporter-like_ATP-bd"/>
</dbReference>
<dbReference type="CDD" id="cd18597">
    <property type="entry name" value="ABC_6TM_YOR1_D1_like"/>
    <property type="match status" value="1"/>
</dbReference>
<evidence type="ECO:0000256" key="5">
    <source>
        <dbReference type="ARBA" id="ARBA00022737"/>
    </source>
</evidence>
<dbReference type="EMBL" id="JAAAJB010000929">
    <property type="protein sequence ID" value="KAG0249859.1"/>
    <property type="molecule type" value="Genomic_DNA"/>
</dbReference>
<evidence type="ECO:0000256" key="6">
    <source>
        <dbReference type="ARBA" id="ARBA00022741"/>
    </source>
</evidence>
<protein>
    <recommendedName>
        <fullName evidence="16">ABC transporter</fullName>
    </recommendedName>
</protein>
<feature type="transmembrane region" description="Helical" evidence="11">
    <location>
        <begin position="258"/>
        <end position="277"/>
    </location>
</feature>
<keyword evidence="5" id="KW-0677">Repeat</keyword>
<feature type="domain" description="ABC transmembrane type-1" evidence="13">
    <location>
        <begin position="117"/>
        <end position="386"/>
    </location>
</feature>
<dbReference type="Proteomes" id="UP000807716">
    <property type="component" value="Unassembled WGS sequence"/>
</dbReference>
<evidence type="ECO:0000259" key="13">
    <source>
        <dbReference type="PROSITE" id="PS50929"/>
    </source>
</evidence>
<accession>A0A9P6PQB6</accession>
<feature type="region of interest" description="Disordered" evidence="10">
    <location>
        <begin position="1"/>
        <end position="24"/>
    </location>
</feature>
<dbReference type="InterPro" id="IPR017871">
    <property type="entry name" value="ABC_transporter-like_CS"/>
</dbReference>
<keyword evidence="3" id="KW-0813">Transport</keyword>
<dbReference type="Gene3D" id="1.20.1560.10">
    <property type="entry name" value="ABC transporter type 1, transmembrane domain"/>
    <property type="match status" value="2"/>
</dbReference>
<keyword evidence="15" id="KW-1185">Reference proteome</keyword>
<feature type="transmembrane region" description="Helical" evidence="11">
    <location>
        <begin position="1117"/>
        <end position="1138"/>
    </location>
</feature>
<dbReference type="FunFam" id="3.40.50.300:FF:000997">
    <property type="entry name" value="Multidrug resistance-associated protein 1"/>
    <property type="match status" value="1"/>
</dbReference>
<organism evidence="14 15">
    <name type="scientific">Actinomortierella ambigua</name>
    <dbReference type="NCBI Taxonomy" id="1343610"/>
    <lineage>
        <taxon>Eukaryota</taxon>
        <taxon>Fungi</taxon>
        <taxon>Fungi incertae sedis</taxon>
        <taxon>Mucoromycota</taxon>
        <taxon>Mortierellomycotina</taxon>
        <taxon>Mortierellomycetes</taxon>
        <taxon>Mortierellales</taxon>
        <taxon>Mortierellaceae</taxon>
        <taxon>Actinomortierella</taxon>
    </lineage>
</organism>
<evidence type="ECO:0000256" key="7">
    <source>
        <dbReference type="ARBA" id="ARBA00022840"/>
    </source>
</evidence>
<evidence type="ECO:0000256" key="1">
    <source>
        <dbReference type="ARBA" id="ARBA00004141"/>
    </source>
</evidence>
<feature type="region of interest" description="Disordered" evidence="10">
    <location>
        <begin position="785"/>
        <end position="827"/>
    </location>
</feature>
<dbReference type="GO" id="GO:0005524">
    <property type="term" value="F:ATP binding"/>
    <property type="evidence" value="ECO:0007669"/>
    <property type="project" value="UniProtKB-KW"/>
</dbReference>
<reference evidence="14" key="1">
    <citation type="journal article" date="2020" name="Fungal Divers.">
        <title>Resolving the Mortierellaceae phylogeny through synthesis of multi-gene phylogenetics and phylogenomics.</title>
        <authorList>
            <person name="Vandepol N."/>
            <person name="Liber J."/>
            <person name="Desiro A."/>
            <person name="Na H."/>
            <person name="Kennedy M."/>
            <person name="Barry K."/>
            <person name="Grigoriev I.V."/>
            <person name="Miller A.N."/>
            <person name="O'Donnell K."/>
            <person name="Stajich J.E."/>
            <person name="Bonito G."/>
        </authorList>
    </citation>
    <scope>NUCLEOTIDE SEQUENCE</scope>
    <source>
        <strain evidence="14">BC1065</strain>
    </source>
</reference>
<dbReference type="PROSITE" id="PS50893">
    <property type="entry name" value="ABC_TRANSPORTER_2"/>
    <property type="match status" value="1"/>
</dbReference>
<feature type="compositionally biased region" description="Basic and acidic residues" evidence="10">
    <location>
        <begin position="800"/>
        <end position="810"/>
    </location>
</feature>
<dbReference type="CDD" id="cd03250">
    <property type="entry name" value="ABCC_MRP_domain1"/>
    <property type="match status" value="1"/>
</dbReference>
<dbReference type="PROSITE" id="PS50929">
    <property type="entry name" value="ABC_TM1F"/>
    <property type="match status" value="2"/>
</dbReference>
<feature type="compositionally biased region" description="Basic and acidic residues" evidence="10">
    <location>
        <begin position="451"/>
        <end position="466"/>
    </location>
</feature>
<keyword evidence="6" id="KW-0547">Nucleotide-binding</keyword>
<evidence type="ECO:0000256" key="8">
    <source>
        <dbReference type="ARBA" id="ARBA00022989"/>
    </source>
</evidence>
<dbReference type="GO" id="GO:0140359">
    <property type="term" value="F:ABC-type transporter activity"/>
    <property type="evidence" value="ECO:0007669"/>
    <property type="project" value="InterPro"/>
</dbReference>
<keyword evidence="8 11" id="KW-1133">Transmembrane helix</keyword>
<feature type="transmembrane region" description="Helical" evidence="11">
    <location>
        <begin position="1090"/>
        <end position="1111"/>
    </location>
</feature>
<dbReference type="SUPFAM" id="SSF90123">
    <property type="entry name" value="ABC transporter transmembrane region"/>
    <property type="match status" value="2"/>
</dbReference>
<feature type="compositionally biased region" description="Basic and acidic residues" evidence="10">
    <location>
        <begin position="1264"/>
        <end position="1284"/>
    </location>
</feature>
<feature type="compositionally biased region" description="Basic and acidic residues" evidence="10">
    <location>
        <begin position="760"/>
        <end position="771"/>
    </location>
</feature>
<comment type="similarity">
    <text evidence="2">Belongs to the ABC transporter superfamily. ABCC family. Conjugate transporter (TC 3.A.1.208) subfamily.</text>
</comment>
<dbReference type="PANTHER" id="PTHR24223">
    <property type="entry name" value="ATP-BINDING CASSETTE SUB-FAMILY C"/>
    <property type="match status" value="1"/>
</dbReference>
<comment type="subcellular location">
    <subcellularLocation>
        <location evidence="1">Membrane</location>
        <topology evidence="1">Multi-pass membrane protein</topology>
    </subcellularLocation>
</comment>
<proteinExistence type="inferred from homology"/>
<evidence type="ECO:0000256" key="2">
    <source>
        <dbReference type="ARBA" id="ARBA00009726"/>
    </source>
</evidence>
<evidence type="ECO:0000256" key="4">
    <source>
        <dbReference type="ARBA" id="ARBA00022692"/>
    </source>
</evidence>